<protein>
    <recommendedName>
        <fullName evidence="5">Protein kinase domain-containing protein</fullName>
    </recommendedName>
</protein>
<feature type="binding site" evidence="3">
    <location>
        <position position="484"/>
    </location>
    <ligand>
        <name>ATP</name>
        <dbReference type="ChEBI" id="CHEBI:30616"/>
    </ligand>
</feature>
<evidence type="ECO:0000313" key="7">
    <source>
        <dbReference type="Proteomes" id="UP001057375"/>
    </source>
</evidence>
<dbReference type="PROSITE" id="PS50011">
    <property type="entry name" value="PROTEIN_KINASE_DOM"/>
    <property type="match status" value="1"/>
</dbReference>
<dbReference type="InterPro" id="IPR000719">
    <property type="entry name" value="Prot_kinase_dom"/>
</dbReference>
<dbReference type="PANTHER" id="PTHR44167:SF25">
    <property type="entry name" value="PROTEIN KINASE DOMAIN CONTAINING PROTEIN"/>
    <property type="match status" value="1"/>
</dbReference>
<evidence type="ECO:0000259" key="5">
    <source>
        <dbReference type="PROSITE" id="PS50011"/>
    </source>
</evidence>
<proteinExistence type="predicted"/>
<evidence type="ECO:0000256" key="1">
    <source>
        <dbReference type="ARBA" id="ARBA00022741"/>
    </source>
</evidence>
<organism evidence="6 7">
    <name type="scientific">Aduncisulcus paluster</name>
    <dbReference type="NCBI Taxonomy" id="2918883"/>
    <lineage>
        <taxon>Eukaryota</taxon>
        <taxon>Metamonada</taxon>
        <taxon>Carpediemonas-like organisms</taxon>
        <taxon>Aduncisulcus</taxon>
    </lineage>
</organism>
<dbReference type="PROSITE" id="PS00107">
    <property type="entry name" value="PROTEIN_KINASE_ATP"/>
    <property type="match status" value="1"/>
</dbReference>
<accession>A0ABQ5KUZ6</accession>
<feature type="compositionally biased region" description="Basic residues" evidence="4">
    <location>
        <begin position="279"/>
        <end position="288"/>
    </location>
</feature>
<reference evidence="6" key="1">
    <citation type="submission" date="2022-03" db="EMBL/GenBank/DDBJ databases">
        <title>Draft genome sequence of Aduncisulcus paluster, a free-living microaerophilic Fornicata.</title>
        <authorList>
            <person name="Yuyama I."/>
            <person name="Kume K."/>
            <person name="Tamura T."/>
            <person name="Inagaki Y."/>
            <person name="Hashimoto T."/>
        </authorList>
    </citation>
    <scope>NUCLEOTIDE SEQUENCE</scope>
    <source>
        <strain evidence="6">NY0171</strain>
    </source>
</reference>
<evidence type="ECO:0000256" key="4">
    <source>
        <dbReference type="SAM" id="MobiDB-lite"/>
    </source>
</evidence>
<feature type="region of interest" description="Disordered" evidence="4">
    <location>
        <begin position="270"/>
        <end position="298"/>
    </location>
</feature>
<evidence type="ECO:0000256" key="3">
    <source>
        <dbReference type="PROSITE-ProRule" id="PRU10141"/>
    </source>
</evidence>
<keyword evidence="7" id="KW-1185">Reference proteome</keyword>
<keyword evidence="1 3" id="KW-0547">Nucleotide-binding</keyword>
<dbReference type="InterPro" id="IPR017441">
    <property type="entry name" value="Protein_kinase_ATP_BS"/>
</dbReference>
<dbReference type="PANTHER" id="PTHR44167">
    <property type="entry name" value="OVARIAN-SPECIFIC SERINE/THREONINE-PROTEIN KINASE LOK-RELATED"/>
    <property type="match status" value="1"/>
</dbReference>
<dbReference type="EMBL" id="BQXS01011085">
    <property type="protein sequence ID" value="GKT35866.1"/>
    <property type="molecule type" value="Genomic_DNA"/>
</dbReference>
<comment type="caution">
    <text evidence="6">The sequence shown here is derived from an EMBL/GenBank/DDBJ whole genome shotgun (WGS) entry which is preliminary data.</text>
</comment>
<dbReference type="Pfam" id="PF00069">
    <property type="entry name" value="Pkinase"/>
    <property type="match status" value="1"/>
</dbReference>
<dbReference type="InterPro" id="IPR008271">
    <property type="entry name" value="Ser/Thr_kinase_AS"/>
</dbReference>
<keyword evidence="2 3" id="KW-0067">ATP-binding</keyword>
<dbReference type="Gene3D" id="1.10.510.10">
    <property type="entry name" value="Transferase(Phosphotransferase) domain 1"/>
    <property type="match status" value="1"/>
</dbReference>
<dbReference type="SUPFAM" id="SSF56112">
    <property type="entry name" value="Protein kinase-like (PK-like)"/>
    <property type="match status" value="1"/>
</dbReference>
<gene>
    <name evidence="6" type="ORF">ADUPG1_008936</name>
</gene>
<name>A0ABQ5KUZ6_9EUKA</name>
<feature type="domain" description="Protein kinase" evidence="5">
    <location>
        <begin position="455"/>
        <end position="750"/>
    </location>
</feature>
<dbReference type="SMART" id="SM00220">
    <property type="entry name" value="S_TKc"/>
    <property type="match status" value="1"/>
</dbReference>
<dbReference type="PROSITE" id="PS00108">
    <property type="entry name" value="PROTEIN_KINASE_ST"/>
    <property type="match status" value="1"/>
</dbReference>
<sequence length="791" mass="91430">MEENSYLVIVGLRDEDVEDLKKKFLRTSTVSIRKKTTFEDSIIIHLQGDNVVLKQIKECYQLVYSKSSSDHDCKCRDVILCYYFRNKEDYRAFSEISSNICIRAIRLPFLVDEPGDYFLNSYGVEMEKTPQKLKIFDHKYPQYLYYCKTRLDYELAYRVMNYHPKSSISINCVSLDEIRAEERILVSTSKKVPAYVVFYLLCEEFGNLKVFFRKTGSYAGDYHVAFASSKKARKCLHMKNKEFSIRRNSSSTHCDNYKLEFQAFEDDGGAFEENSSTSRSHRDKRTSSSRKYESQKKDISAPKVVVQLKEKYHGKIISSSGMPSKEVIWRLLEYFDRNKVFTFNIFDEDCAMRISRSGCEAGQFIVYRKSQLKQFAKDVRDHKYVKDARYFNEFGQEKTYSADSSRTGVSSHSCGEVSRHKYDKVVEENEALKKRVRELEMRLTVESPLPVSDPVDSKCKIGNGGFADVFLVKIKGIEKHYIFKKFRGDNVKNCITEFRGQQQIYSKCQSCIPRPINIVDYTVGSKRIFGFLMEFCQAGSVQFFCESRLSSKNDVLIEKSADIDADSIFFSKKKAALAIGMIMCLATIFEDNPDLVHKDIKPGNFLVRVNPDNSHEIVLSDFGLADVPDPIVDISSSVHSCGTRIYHSYEALFEKKYSQKSDAYALGLSIYSVFSGGVLYHRSYTEPSNMERFKKNLKERNILDLGSLGSFKCLRKSEKDLADLILKIYNNLTRASVEDRITVQQARDWILAYEGRIPRIEEDLPIFTMEEMIDEFIKKSSSVEKRPEKYV</sequence>
<evidence type="ECO:0000313" key="6">
    <source>
        <dbReference type="EMBL" id="GKT35866.1"/>
    </source>
</evidence>
<evidence type="ECO:0000256" key="2">
    <source>
        <dbReference type="ARBA" id="ARBA00022840"/>
    </source>
</evidence>
<dbReference type="InterPro" id="IPR011009">
    <property type="entry name" value="Kinase-like_dom_sf"/>
</dbReference>
<dbReference type="Proteomes" id="UP001057375">
    <property type="component" value="Unassembled WGS sequence"/>
</dbReference>